<dbReference type="InterPro" id="IPR007829">
    <property type="entry name" value="TM2"/>
</dbReference>
<comment type="subcellular location">
    <subcellularLocation>
        <location evidence="1">Membrane</location>
        <topology evidence="1">Multi-pass membrane protein</topology>
    </subcellularLocation>
</comment>
<name>A0A286DWF0_9ACTN</name>
<evidence type="ECO:0000259" key="7">
    <source>
        <dbReference type="Pfam" id="PF05154"/>
    </source>
</evidence>
<dbReference type="AlphaFoldDB" id="A0A286DWF0"/>
<evidence type="ECO:0000256" key="3">
    <source>
        <dbReference type="ARBA" id="ARBA00022989"/>
    </source>
</evidence>
<feature type="compositionally biased region" description="Gly residues" evidence="5">
    <location>
        <begin position="63"/>
        <end position="73"/>
    </location>
</feature>
<dbReference type="Pfam" id="PF05154">
    <property type="entry name" value="TM2"/>
    <property type="match status" value="1"/>
</dbReference>
<evidence type="ECO:0000313" key="9">
    <source>
        <dbReference type="Proteomes" id="UP000219072"/>
    </source>
</evidence>
<evidence type="ECO:0000256" key="4">
    <source>
        <dbReference type="ARBA" id="ARBA00023136"/>
    </source>
</evidence>
<evidence type="ECO:0000256" key="1">
    <source>
        <dbReference type="ARBA" id="ARBA00004141"/>
    </source>
</evidence>
<protein>
    <submittedName>
        <fullName evidence="8">TM2 domain-containing protein</fullName>
    </submittedName>
</protein>
<organism evidence="8 9">
    <name type="scientific">Streptomyces zhaozhouensis</name>
    <dbReference type="NCBI Taxonomy" id="1300267"/>
    <lineage>
        <taxon>Bacteria</taxon>
        <taxon>Bacillati</taxon>
        <taxon>Actinomycetota</taxon>
        <taxon>Actinomycetes</taxon>
        <taxon>Kitasatosporales</taxon>
        <taxon>Streptomycetaceae</taxon>
        <taxon>Streptomyces</taxon>
    </lineage>
</organism>
<keyword evidence="9" id="KW-1185">Reference proteome</keyword>
<feature type="region of interest" description="Disordered" evidence="5">
    <location>
        <begin position="32"/>
        <end position="77"/>
    </location>
</feature>
<proteinExistence type="predicted"/>
<keyword evidence="4 6" id="KW-0472">Membrane</keyword>
<evidence type="ECO:0000313" key="8">
    <source>
        <dbReference type="EMBL" id="SOD62953.1"/>
    </source>
</evidence>
<reference evidence="8 9" key="1">
    <citation type="submission" date="2017-09" db="EMBL/GenBank/DDBJ databases">
        <authorList>
            <person name="Ehlers B."/>
            <person name="Leendertz F.H."/>
        </authorList>
    </citation>
    <scope>NUCLEOTIDE SEQUENCE [LARGE SCALE GENOMIC DNA]</scope>
    <source>
        <strain evidence="8 9">CGMCC 4.7095</strain>
    </source>
</reference>
<feature type="transmembrane region" description="Helical" evidence="6">
    <location>
        <begin position="122"/>
        <end position="145"/>
    </location>
</feature>
<sequence length="159" mass="16990">MIRLFGSMSPGRVLQWRPFPFSQPLIVLWGDMSDQNPYQQPNPQQPPPGGQPGYGYPQQPPGGYAGGYGGQPGYGADPNAPYGYDPYGRPYSHKSKIVAGVLQILLGGVGAGRWYTGHAGMAVAQLLTCGGLGVWALIDGILFLVKDDRTDGDGRVLKN</sequence>
<keyword evidence="3 6" id="KW-1133">Transmembrane helix</keyword>
<evidence type="ECO:0000256" key="6">
    <source>
        <dbReference type="SAM" id="Phobius"/>
    </source>
</evidence>
<accession>A0A286DWF0</accession>
<evidence type="ECO:0000256" key="5">
    <source>
        <dbReference type="SAM" id="MobiDB-lite"/>
    </source>
</evidence>
<keyword evidence="2 6" id="KW-0812">Transmembrane</keyword>
<evidence type="ECO:0000256" key="2">
    <source>
        <dbReference type="ARBA" id="ARBA00022692"/>
    </source>
</evidence>
<feature type="domain" description="TM2" evidence="7">
    <location>
        <begin position="93"/>
        <end position="141"/>
    </location>
</feature>
<dbReference type="EMBL" id="OCNE01000008">
    <property type="protein sequence ID" value="SOD62953.1"/>
    <property type="molecule type" value="Genomic_DNA"/>
</dbReference>
<dbReference type="Proteomes" id="UP000219072">
    <property type="component" value="Unassembled WGS sequence"/>
</dbReference>
<dbReference type="GO" id="GO:0016020">
    <property type="term" value="C:membrane"/>
    <property type="evidence" value="ECO:0007669"/>
    <property type="project" value="UniProtKB-SubCell"/>
</dbReference>
<gene>
    <name evidence="8" type="ORF">SAMN06297387_108116</name>
</gene>